<feature type="transmembrane region" description="Helical" evidence="1">
    <location>
        <begin position="128"/>
        <end position="146"/>
    </location>
</feature>
<dbReference type="GO" id="GO:0016740">
    <property type="term" value="F:transferase activity"/>
    <property type="evidence" value="ECO:0007669"/>
    <property type="project" value="InterPro"/>
</dbReference>
<feature type="transmembrane region" description="Helical" evidence="1">
    <location>
        <begin position="332"/>
        <end position="350"/>
    </location>
</feature>
<dbReference type="InterPro" id="IPR008979">
    <property type="entry name" value="Galactose-bd-like_sf"/>
</dbReference>
<dbReference type="KEGG" id="ima:PO878_11295"/>
<dbReference type="EMBL" id="CP116942">
    <property type="protein sequence ID" value="WCO65083.1"/>
    <property type="molecule type" value="Genomic_DNA"/>
</dbReference>
<feature type="transmembrane region" description="Helical" evidence="1">
    <location>
        <begin position="182"/>
        <end position="210"/>
    </location>
</feature>
<evidence type="ECO:0000313" key="3">
    <source>
        <dbReference type="EMBL" id="WCO65083.1"/>
    </source>
</evidence>
<dbReference type="Pfam" id="PF00754">
    <property type="entry name" value="F5_F8_type_C"/>
    <property type="match status" value="1"/>
</dbReference>
<dbReference type="PROSITE" id="PS50022">
    <property type="entry name" value="FA58C_3"/>
    <property type="match status" value="1"/>
</dbReference>
<organism evidence="3 4">
    <name type="scientific">Iamia majanohamensis</name>
    <dbReference type="NCBI Taxonomy" id="467976"/>
    <lineage>
        <taxon>Bacteria</taxon>
        <taxon>Bacillati</taxon>
        <taxon>Actinomycetota</taxon>
        <taxon>Acidimicrobiia</taxon>
        <taxon>Acidimicrobiales</taxon>
        <taxon>Iamiaceae</taxon>
        <taxon>Iamia</taxon>
    </lineage>
</organism>
<evidence type="ECO:0000313" key="4">
    <source>
        <dbReference type="Proteomes" id="UP001216390"/>
    </source>
</evidence>
<keyword evidence="1" id="KW-1133">Transmembrane helix</keyword>
<dbReference type="Pfam" id="PF11847">
    <property type="entry name" value="GT-C_AftD"/>
    <property type="match status" value="1"/>
</dbReference>
<keyword evidence="1" id="KW-0472">Membrane</keyword>
<dbReference type="Gene3D" id="2.60.120.260">
    <property type="entry name" value="Galactose-binding domain-like"/>
    <property type="match status" value="2"/>
</dbReference>
<dbReference type="InterPro" id="IPR000421">
    <property type="entry name" value="FA58C"/>
</dbReference>
<gene>
    <name evidence="3" type="ORF">PO878_11295</name>
</gene>
<feature type="transmembrane region" description="Helical" evidence="1">
    <location>
        <begin position="408"/>
        <end position="424"/>
    </location>
</feature>
<dbReference type="InterPro" id="IPR021798">
    <property type="entry name" value="AftD_N"/>
</dbReference>
<feature type="transmembrane region" description="Helical" evidence="1">
    <location>
        <begin position="378"/>
        <end position="396"/>
    </location>
</feature>
<feature type="transmembrane region" description="Helical" evidence="1">
    <location>
        <begin position="1396"/>
        <end position="1412"/>
    </location>
</feature>
<feature type="transmembrane region" description="Helical" evidence="1">
    <location>
        <begin position="20"/>
        <end position="37"/>
    </location>
</feature>
<name>A0AAE9Y6C1_9ACTN</name>
<keyword evidence="4" id="KW-1185">Reference proteome</keyword>
<proteinExistence type="predicted"/>
<reference evidence="3" key="1">
    <citation type="submission" date="2023-01" db="EMBL/GenBank/DDBJ databases">
        <title>The diversity of Class Acidimicrobiia in South China Sea sediment environments and the proposal of Iamia marina sp. nov., a novel species of the genus Iamia.</title>
        <authorList>
            <person name="He Y."/>
            <person name="Tian X."/>
        </authorList>
    </citation>
    <scope>NUCLEOTIDE SEQUENCE</scope>
    <source>
        <strain evidence="3">DSM 19957</strain>
    </source>
</reference>
<feature type="transmembrane region" description="Helical" evidence="1">
    <location>
        <begin position="306"/>
        <end position="325"/>
    </location>
</feature>
<dbReference type="SUPFAM" id="SSF49785">
    <property type="entry name" value="Galactose-binding domain-like"/>
    <property type="match status" value="1"/>
</dbReference>
<dbReference type="Proteomes" id="UP001216390">
    <property type="component" value="Chromosome"/>
</dbReference>
<evidence type="ECO:0000256" key="1">
    <source>
        <dbReference type="SAM" id="Phobius"/>
    </source>
</evidence>
<feature type="transmembrane region" description="Helical" evidence="1">
    <location>
        <begin position="222"/>
        <end position="245"/>
    </location>
</feature>
<feature type="domain" description="F5/8 type C" evidence="2">
    <location>
        <begin position="954"/>
        <end position="1086"/>
    </location>
</feature>
<protein>
    <submittedName>
        <fullName evidence="3">Alpha-(1-&gt;3)-arabinofuranosyltransferase family protein</fullName>
    </submittedName>
</protein>
<dbReference type="RefSeq" id="WP_272734608.1">
    <property type="nucleotide sequence ID" value="NZ_CP116942.1"/>
</dbReference>
<feature type="transmembrane region" description="Helical" evidence="1">
    <location>
        <begin position="1432"/>
        <end position="1454"/>
    </location>
</feature>
<feature type="transmembrane region" description="Helical" evidence="1">
    <location>
        <begin position="105"/>
        <end position="122"/>
    </location>
</feature>
<accession>A0AAE9Y6C1</accession>
<sequence>MSATTTAPPAPSRRDALRPWAPVGLLAAVCYVPLLLTHREMVGADTKSYLYLDPGRLLGRAWSMWDPNVGLGTVPHQNIGYLWPMGPFYWAAETLGLPDWLAQRLWLGSILFLAGLGVRYLLRTLGQSGPGVTAAMFLYALSPYVLTLGARISALLLPFTALGWMLGLTIRATRERSWVHPALFALAVPTFGSTNATALVLVGIAPALWIPYATFVLREIRLRAALAVTARIGVLTIGASLWWIVGLWAQGSFGIDVLRYTETAKTVADASSAPELLRGLGYWYFYGDDKLGAWIEPSVAYTQNPGLIVLTYAVPVVGLLSAAVVRWRYRSFFAALAVVGLVVSVGAHPWDDPSPLGEGFKAFLQSQAGLAMRSLPRAVPLVSLALAVLTGAAVTALGERLRRLERPAAGAIVVLAILALPPLWRGQMVADNLQRDEQVPAYWTEAAAEIDARGQLPAGGYGSRVLEVPGSDFASYRWGDTVDPITPGLTDRPYVARELIPYGTPPSADLLNALDRQMQEDLLDPDAITPVARLMGVGDVVLRGDLAYERYNLVRPRQVYELLREAPGLGPVTGFGGDEPNVPDPRLPLQDEIELGADPDLPDPPKVGLFTVEGDPSIVVAKPTSDTVLLSGSADGIIAAAAAGLIDGDELIRYTASFAADGGGGDDALVEAASGDAPLVITDTNRKAGQRWGVVHETEGQTEGAGEDPLEPDPSDNRLPIFPGAGTDTQTVAVDRGGVTVRASSYGNSISYTPEDRAPQALDDDLRTSWTVGAFSPVAGERLEITYDEPRTTDSVRLLQARNGVQNRWITSVRLRFDGGDPVELDLTEASRDGEGQWLEFPERTFSTLDVEITGTDVGRRDSYDGLSAVGLADVRLGDGDLRLEESIRPPTDALDALGPAATDHPLALVLTRRRARATAALRSDEENTMVRDLDLPEARDFGVEGTGRIAPTVSDALLDVLLGRPGAGAGGVTPSSSRRLPGDLTAGAAAAVDGDPATHWSPGFLGQDGEWTSYDLAAPTTFDHLDLRVVADGRHSVPTRLRIEADGEEAVVVDVPAVEDRAERDATVEVPIDLPEPVTGSSLRITVEDTREVLTNDWLSRTPVVMPVGITEWGIDGLSVPAAPATVDTGCRDDLVAVDGEAVPARLVGRTEVALAGGPLDLEGCAPTTVPAGPSQLRTGDGRELGIQVDSLTLRSDAGGAAHEDGGLLLPDATSVPTRVTSQERWRSTVEVGPREEDTWLVIGQSDNEGWTASIDGEDLGPPVLVDGYSSAFLVPAGSEPVTVDVAWAPQRVVLAGLAASVLAVLACLLLALRPWRWRRRREADPAAGPPDERPLPLALGPVLRSAGTSPSWPTTAATAVAAAVVGLLAVNVPAGVLLGLAALVGLRARRARPLLAFGPALLLVAAAAYIDLQQVRYGLPPGFQWPQRFGLAHGLAYTGVLLLGLDLVVGRLRTGRWWPRRDDEEPVAPAPSPRG</sequence>
<keyword evidence="1" id="KW-0812">Transmembrane</keyword>
<evidence type="ECO:0000259" key="2">
    <source>
        <dbReference type="PROSITE" id="PS50022"/>
    </source>
</evidence>